<accession>A0AAV7P6D3</accession>
<sequence>MIQKRRMEPDQAMMHEARDYTGARSVMQIIQQQSRTNGGSTREEVYERKHILSTKDQENIAAAVEKKSLAKEYKYSAPHHTPVQIVGQSHIKHRIARHKGRPVRSAPNETTLFEFAGAGGETQESTE</sequence>
<evidence type="ECO:0000313" key="3">
    <source>
        <dbReference type="Proteomes" id="UP001066276"/>
    </source>
</evidence>
<gene>
    <name evidence="2" type="ORF">NDU88_001225</name>
</gene>
<evidence type="ECO:0000313" key="2">
    <source>
        <dbReference type="EMBL" id="KAJ1122740.1"/>
    </source>
</evidence>
<dbReference type="EMBL" id="JANPWB010000011">
    <property type="protein sequence ID" value="KAJ1122740.1"/>
    <property type="molecule type" value="Genomic_DNA"/>
</dbReference>
<dbReference type="Proteomes" id="UP001066276">
    <property type="component" value="Chromosome 7"/>
</dbReference>
<protein>
    <submittedName>
        <fullName evidence="2">Uncharacterized protein</fullName>
    </submittedName>
</protein>
<evidence type="ECO:0000256" key="1">
    <source>
        <dbReference type="SAM" id="MobiDB-lite"/>
    </source>
</evidence>
<comment type="caution">
    <text evidence="2">The sequence shown here is derived from an EMBL/GenBank/DDBJ whole genome shotgun (WGS) entry which is preliminary data.</text>
</comment>
<proteinExistence type="predicted"/>
<feature type="compositionally biased region" description="Basic residues" evidence="1">
    <location>
        <begin position="90"/>
        <end position="102"/>
    </location>
</feature>
<organism evidence="2 3">
    <name type="scientific">Pleurodeles waltl</name>
    <name type="common">Iberian ribbed newt</name>
    <dbReference type="NCBI Taxonomy" id="8319"/>
    <lineage>
        <taxon>Eukaryota</taxon>
        <taxon>Metazoa</taxon>
        <taxon>Chordata</taxon>
        <taxon>Craniata</taxon>
        <taxon>Vertebrata</taxon>
        <taxon>Euteleostomi</taxon>
        <taxon>Amphibia</taxon>
        <taxon>Batrachia</taxon>
        <taxon>Caudata</taxon>
        <taxon>Salamandroidea</taxon>
        <taxon>Salamandridae</taxon>
        <taxon>Pleurodelinae</taxon>
        <taxon>Pleurodeles</taxon>
    </lineage>
</organism>
<keyword evidence="3" id="KW-1185">Reference proteome</keyword>
<feature type="region of interest" description="Disordered" evidence="1">
    <location>
        <begin position="80"/>
        <end position="127"/>
    </location>
</feature>
<reference evidence="2" key="1">
    <citation type="journal article" date="2022" name="bioRxiv">
        <title>Sequencing and chromosome-scale assembly of the giantPleurodeles waltlgenome.</title>
        <authorList>
            <person name="Brown T."/>
            <person name="Elewa A."/>
            <person name="Iarovenko S."/>
            <person name="Subramanian E."/>
            <person name="Araus A.J."/>
            <person name="Petzold A."/>
            <person name="Susuki M."/>
            <person name="Suzuki K.-i.T."/>
            <person name="Hayashi T."/>
            <person name="Toyoda A."/>
            <person name="Oliveira C."/>
            <person name="Osipova E."/>
            <person name="Leigh N.D."/>
            <person name="Simon A."/>
            <person name="Yun M.H."/>
        </authorList>
    </citation>
    <scope>NUCLEOTIDE SEQUENCE</scope>
    <source>
        <strain evidence="2">20211129_DDA</strain>
        <tissue evidence="2">Liver</tissue>
    </source>
</reference>
<dbReference type="AlphaFoldDB" id="A0AAV7P6D3"/>
<name>A0AAV7P6D3_PLEWA</name>